<keyword evidence="2" id="KW-1185">Reference proteome</keyword>
<gene>
    <name evidence="1" type="ORF">ACFYTH_24310</name>
</gene>
<accession>A0ABW6NNG7</accession>
<organism evidence="1 2">
    <name type="scientific">Nocardia africana</name>
    <dbReference type="NCBI Taxonomy" id="134964"/>
    <lineage>
        <taxon>Bacteria</taxon>
        <taxon>Bacillati</taxon>
        <taxon>Actinomycetota</taxon>
        <taxon>Actinomycetes</taxon>
        <taxon>Mycobacteriales</taxon>
        <taxon>Nocardiaceae</taxon>
        <taxon>Nocardia</taxon>
    </lineage>
</organism>
<protein>
    <submittedName>
        <fullName evidence="1">Uncharacterized protein</fullName>
    </submittedName>
</protein>
<dbReference type="EMBL" id="JBIALX010000010">
    <property type="protein sequence ID" value="MFF0456499.1"/>
    <property type="molecule type" value="Genomic_DNA"/>
</dbReference>
<comment type="caution">
    <text evidence="1">The sequence shown here is derived from an EMBL/GenBank/DDBJ whole genome shotgun (WGS) entry which is preliminary data.</text>
</comment>
<sequence length="87" mass="9735">MVGAKNSVDVRTNAATTVFEWFRTAGDVHLRIWLQDVAFDYAAAAPAALAFIDDWSRHPTHTIEVILATPDRGPLPRLPNERLFYLG</sequence>
<reference evidence="1 2" key="1">
    <citation type="submission" date="2024-10" db="EMBL/GenBank/DDBJ databases">
        <title>The Natural Products Discovery Center: Release of the First 8490 Sequenced Strains for Exploring Actinobacteria Biosynthetic Diversity.</title>
        <authorList>
            <person name="Kalkreuter E."/>
            <person name="Kautsar S.A."/>
            <person name="Yang D."/>
            <person name="Bader C.D."/>
            <person name="Teijaro C.N."/>
            <person name="Fluegel L."/>
            <person name="Davis C.M."/>
            <person name="Simpson J.R."/>
            <person name="Lauterbach L."/>
            <person name="Steele A.D."/>
            <person name="Gui C."/>
            <person name="Meng S."/>
            <person name="Li G."/>
            <person name="Viehrig K."/>
            <person name="Ye F."/>
            <person name="Su P."/>
            <person name="Kiefer A.F."/>
            <person name="Nichols A."/>
            <person name="Cepeda A.J."/>
            <person name="Yan W."/>
            <person name="Fan B."/>
            <person name="Jiang Y."/>
            <person name="Adhikari A."/>
            <person name="Zheng C.-J."/>
            <person name="Schuster L."/>
            <person name="Cowan T.M."/>
            <person name="Smanski M.J."/>
            <person name="Chevrette M.G."/>
            <person name="De Carvalho L.P.S."/>
            <person name="Shen B."/>
        </authorList>
    </citation>
    <scope>NUCLEOTIDE SEQUENCE [LARGE SCALE GENOMIC DNA]</scope>
    <source>
        <strain evidence="1 2">NPDC004550</strain>
    </source>
</reference>
<name>A0ABW6NNG7_9NOCA</name>
<evidence type="ECO:0000313" key="1">
    <source>
        <dbReference type="EMBL" id="MFF0456499.1"/>
    </source>
</evidence>
<dbReference type="RefSeq" id="WP_387253379.1">
    <property type="nucleotide sequence ID" value="NZ_JBIALX010000010.1"/>
</dbReference>
<dbReference type="Proteomes" id="UP001601521">
    <property type="component" value="Unassembled WGS sequence"/>
</dbReference>
<evidence type="ECO:0000313" key="2">
    <source>
        <dbReference type="Proteomes" id="UP001601521"/>
    </source>
</evidence>
<proteinExistence type="predicted"/>